<feature type="compositionally biased region" description="Basic and acidic residues" evidence="3">
    <location>
        <begin position="7"/>
        <end position="30"/>
    </location>
</feature>
<dbReference type="PANTHER" id="PTHR10358:SF6">
    <property type="entry name" value="ENDOSULFINE, ISOFORM A"/>
    <property type="match status" value="1"/>
</dbReference>
<keyword evidence="6" id="KW-1185">Reference proteome</keyword>
<evidence type="ECO:0000313" key="4">
    <source>
        <dbReference type="EMBL" id="QCD90412.1"/>
    </source>
</evidence>
<dbReference type="InterPro" id="IPR006760">
    <property type="entry name" value="Endosulphine"/>
</dbReference>
<feature type="region of interest" description="Disordered" evidence="3">
    <location>
        <begin position="1"/>
        <end position="150"/>
    </location>
</feature>
<dbReference type="EMBL" id="CP039348">
    <property type="protein sequence ID" value="QCD90412.1"/>
    <property type="molecule type" value="Genomic_DNA"/>
</dbReference>
<sequence length="150" mass="16325">MSEAEVGDVKQKEEVGDDSSKNEVDCEKSVDNQNADNPMPSSEEEEQAIKKKYGGMLPKKPPLISKDHERAYFDSADWALGKQGAQKPKGPLEALRPKLQPTQQHARSRRSAYAPADDSEGEGGHSNASAEEESATEDGGADTPQDQSRR</sequence>
<dbReference type="GO" id="GO:0005737">
    <property type="term" value="C:cytoplasm"/>
    <property type="evidence" value="ECO:0007669"/>
    <property type="project" value="TreeGrafter"/>
</dbReference>
<evidence type="ECO:0000313" key="5">
    <source>
        <dbReference type="EMBL" id="QCD90413.1"/>
    </source>
</evidence>
<dbReference type="PANTHER" id="PTHR10358">
    <property type="entry name" value="ENDOSULFINE"/>
    <property type="match status" value="1"/>
</dbReference>
<proteinExistence type="inferred from homology"/>
<dbReference type="EMBL" id="CP039348">
    <property type="protein sequence ID" value="QCD90413.1"/>
    <property type="molecule type" value="Genomic_DNA"/>
</dbReference>
<evidence type="ECO:0000313" key="6">
    <source>
        <dbReference type="Proteomes" id="UP000501690"/>
    </source>
</evidence>
<dbReference type="Proteomes" id="UP000501690">
    <property type="component" value="Linkage Group LG4"/>
</dbReference>
<dbReference type="GO" id="GO:0004864">
    <property type="term" value="F:protein phosphatase inhibitor activity"/>
    <property type="evidence" value="ECO:0007669"/>
    <property type="project" value="TreeGrafter"/>
</dbReference>
<protein>
    <submittedName>
        <fullName evidence="4">Endosulphine</fullName>
    </submittedName>
</protein>
<comment type="similarity">
    <text evidence="1 2">Belongs to the endosulfine family.</text>
</comment>
<evidence type="ECO:0000256" key="2">
    <source>
        <dbReference type="RuleBase" id="RU363120"/>
    </source>
</evidence>
<organism evidence="4 6">
    <name type="scientific">Vigna unguiculata</name>
    <name type="common">Cowpea</name>
    <dbReference type="NCBI Taxonomy" id="3917"/>
    <lineage>
        <taxon>Eukaryota</taxon>
        <taxon>Viridiplantae</taxon>
        <taxon>Streptophyta</taxon>
        <taxon>Embryophyta</taxon>
        <taxon>Tracheophyta</taxon>
        <taxon>Spermatophyta</taxon>
        <taxon>Magnoliopsida</taxon>
        <taxon>eudicotyledons</taxon>
        <taxon>Gunneridae</taxon>
        <taxon>Pentapetalae</taxon>
        <taxon>rosids</taxon>
        <taxon>fabids</taxon>
        <taxon>Fabales</taxon>
        <taxon>Fabaceae</taxon>
        <taxon>Papilionoideae</taxon>
        <taxon>50 kb inversion clade</taxon>
        <taxon>NPAAA clade</taxon>
        <taxon>indigoferoid/millettioid clade</taxon>
        <taxon>Phaseoleae</taxon>
        <taxon>Vigna</taxon>
    </lineage>
</organism>
<evidence type="ECO:0000256" key="3">
    <source>
        <dbReference type="SAM" id="MobiDB-lite"/>
    </source>
</evidence>
<dbReference type="Pfam" id="PF04667">
    <property type="entry name" value="Endosulfine"/>
    <property type="match status" value="1"/>
</dbReference>
<name>A0A4D6LNG0_VIGUN</name>
<feature type="compositionally biased region" description="Polar residues" evidence="3">
    <location>
        <begin position="31"/>
        <end position="40"/>
    </location>
</feature>
<dbReference type="AlphaFoldDB" id="A0A4D6LNG0"/>
<feature type="compositionally biased region" description="Acidic residues" evidence="3">
    <location>
        <begin position="130"/>
        <end position="140"/>
    </location>
</feature>
<gene>
    <name evidence="4" type="ORF">DEO72_LG4g1367</name>
    <name evidence="5" type="ORF">DEO72_LG4g1368</name>
</gene>
<reference evidence="4 6" key="1">
    <citation type="submission" date="2019-04" db="EMBL/GenBank/DDBJ databases">
        <title>An improved genome assembly and genetic linkage map for asparagus bean, Vigna unguiculata ssp. sesquipedialis.</title>
        <authorList>
            <person name="Xia Q."/>
            <person name="Zhang R."/>
            <person name="Dong Y."/>
        </authorList>
    </citation>
    <scope>NUCLEOTIDE SEQUENCE [LARGE SCALE GENOMIC DNA]</scope>
    <source>
        <tissue evidence="4">Leaf</tissue>
    </source>
</reference>
<accession>A0A4D6LNG0</accession>
<dbReference type="OrthoDB" id="912757at2759"/>
<evidence type="ECO:0000256" key="1">
    <source>
        <dbReference type="ARBA" id="ARBA00010520"/>
    </source>
</evidence>
<dbReference type="Gramene" id="Vigun02g058200.1.v1.2">
    <property type="protein sequence ID" value="Vigun02g058200.1.v1.2"/>
    <property type="gene ID" value="Vigun02g058200.v1.2"/>
</dbReference>